<dbReference type="AlphaFoldDB" id="A0A7I9WL36"/>
<dbReference type="InterPro" id="IPR029787">
    <property type="entry name" value="Nucleotide_cyclase"/>
</dbReference>
<dbReference type="PANTHER" id="PTHR46663">
    <property type="entry name" value="DIGUANYLATE CYCLASE DGCT-RELATED"/>
    <property type="match status" value="1"/>
</dbReference>
<dbReference type="PROSITE" id="PS50887">
    <property type="entry name" value="GGDEF"/>
    <property type="match status" value="1"/>
</dbReference>
<proteinExistence type="predicted"/>
<evidence type="ECO:0000313" key="3">
    <source>
        <dbReference type="EMBL" id="GFG58461.1"/>
    </source>
</evidence>
<dbReference type="PANTHER" id="PTHR46663:SF4">
    <property type="entry name" value="DIGUANYLATE CYCLASE DGCT-RELATED"/>
    <property type="match status" value="1"/>
</dbReference>
<dbReference type="InterPro" id="IPR043128">
    <property type="entry name" value="Rev_trsase/Diguanyl_cyclase"/>
</dbReference>
<dbReference type="Gene3D" id="3.30.70.270">
    <property type="match status" value="1"/>
</dbReference>
<keyword evidence="4" id="KW-1185">Reference proteome</keyword>
<dbReference type="CDD" id="cd01949">
    <property type="entry name" value="GGDEF"/>
    <property type="match status" value="1"/>
</dbReference>
<dbReference type="Pfam" id="PF00990">
    <property type="entry name" value="GGDEF"/>
    <property type="match status" value="1"/>
</dbReference>
<comment type="caution">
    <text evidence="3">The sequence shown here is derived from an EMBL/GenBank/DDBJ whole genome shotgun (WGS) entry which is preliminary data.</text>
</comment>
<dbReference type="Proteomes" id="UP000465241">
    <property type="component" value="Unassembled WGS sequence"/>
</dbReference>
<gene>
    <name evidence="3" type="ORF">MMUR_25970</name>
</gene>
<feature type="transmembrane region" description="Helical" evidence="1">
    <location>
        <begin position="182"/>
        <end position="204"/>
    </location>
</feature>
<feature type="transmembrane region" description="Helical" evidence="1">
    <location>
        <begin position="81"/>
        <end position="103"/>
    </location>
</feature>
<dbReference type="FunFam" id="3.30.70.270:FF:000001">
    <property type="entry name" value="Diguanylate cyclase domain protein"/>
    <property type="match status" value="1"/>
</dbReference>
<keyword evidence="1" id="KW-0812">Transmembrane</keyword>
<evidence type="ECO:0000259" key="2">
    <source>
        <dbReference type="PROSITE" id="PS50887"/>
    </source>
</evidence>
<feature type="transmembrane region" description="Helical" evidence="1">
    <location>
        <begin position="34"/>
        <end position="51"/>
    </location>
</feature>
<feature type="domain" description="GGDEF" evidence="2">
    <location>
        <begin position="334"/>
        <end position="468"/>
    </location>
</feature>
<protein>
    <recommendedName>
        <fullName evidence="2">GGDEF domain-containing protein</fullName>
    </recommendedName>
</protein>
<evidence type="ECO:0000256" key="1">
    <source>
        <dbReference type="SAM" id="Phobius"/>
    </source>
</evidence>
<keyword evidence="1" id="KW-0472">Membrane</keyword>
<feature type="transmembrane region" description="Helical" evidence="1">
    <location>
        <begin position="224"/>
        <end position="247"/>
    </location>
</feature>
<feature type="transmembrane region" description="Helical" evidence="1">
    <location>
        <begin position="259"/>
        <end position="281"/>
    </location>
</feature>
<dbReference type="SUPFAM" id="SSF55073">
    <property type="entry name" value="Nucleotide cyclase"/>
    <property type="match status" value="1"/>
</dbReference>
<feature type="transmembrane region" description="Helical" evidence="1">
    <location>
        <begin position="149"/>
        <end position="170"/>
    </location>
</feature>
<dbReference type="SMART" id="SM00267">
    <property type="entry name" value="GGDEF"/>
    <property type="match status" value="1"/>
</dbReference>
<dbReference type="EMBL" id="BLKT01000003">
    <property type="protein sequence ID" value="GFG58461.1"/>
    <property type="molecule type" value="Genomic_DNA"/>
</dbReference>
<dbReference type="InterPro" id="IPR000160">
    <property type="entry name" value="GGDEF_dom"/>
</dbReference>
<feature type="transmembrane region" description="Helical" evidence="1">
    <location>
        <begin position="115"/>
        <end position="137"/>
    </location>
</feature>
<evidence type="ECO:0000313" key="4">
    <source>
        <dbReference type="Proteomes" id="UP000465241"/>
    </source>
</evidence>
<reference evidence="3 4" key="1">
    <citation type="journal article" date="2019" name="Emerg. Microbes Infect.">
        <title>Comprehensive subspecies identification of 175 nontuberculous mycobacteria species based on 7547 genomic profiles.</title>
        <authorList>
            <person name="Matsumoto Y."/>
            <person name="Kinjo T."/>
            <person name="Motooka D."/>
            <person name="Nabeya D."/>
            <person name="Jung N."/>
            <person name="Uechi K."/>
            <person name="Horii T."/>
            <person name="Iida T."/>
            <person name="Fujita J."/>
            <person name="Nakamura S."/>
        </authorList>
    </citation>
    <scope>NUCLEOTIDE SEQUENCE [LARGE SCALE GENOMIC DNA]</scope>
    <source>
        <strain evidence="3 4">JCM 13392</strain>
    </source>
</reference>
<sequence length="480" mass="51974">MLRFAKPLVVFPVLYALSVLVGRATRLGGGEVALVWPAAAVGVIWLLSTRRAPRWERLLHLGLLAAVALIMNVATGGSWSLALWFSLVNVVLSVITVEMLAFGRGEVALRDPADFARLVVAVGTGTVCAAVLATGYFVVALDAPLWETFALFAVRNGATALLGLSVWLVWRHRPPRQMRFDMTSIGEAVLVAGGLTFVFFWTFWVNSAVPTAFLTLVPAMWVALRYSTTISTALLLAAGVWIIYATLANRGFPVTDIQIRALLAQAVICSLNLVVLTLSLYRDSRTRLIAELEQARDRADHLATHDPLTGLANRALFTERLEHALAQAQDGASNGLGLIFLDLDGFKAVNDTWGHAEGDEVLLEVAKRVETAIQHTDTAARLGGDEFAVLCPGTADVTRLEMLAEHLRAELRRPITLRVGDVYDRLSVSVGVVTSRTNCDVEVLLRRADALMYHAKRNGKDCVVSIDASSGVGTAEETPA</sequence>
<keyword evidence="1" id="KW-1133">Transmembrane helix</keyword>
<name>A0A7I9WL36_9MYCO</name>
<feature type="transmembrane region" description="Helical" evidence="1">
    <location>
        <begin position="58"/>
        <end position="75"/>
    </location>
</feature>
<dbReference type="InterPro" id="IPR052163">
    <property type="entry name" value="DGC-Regulatory_Protein"/>
</dbReference>
<accession>A0A7I9WL36</accession>
<dbReference type="RefSeq" id="WP_193489297.1">
    <property type="nucleotide sequence ID" value="NZ_BAAAMC010000011.1"/>
</dbReference>
<dbReference type="NCBIfam" id="TIGR00254">
    <property type="entry name" value="GGDEF"/>
    <property type="match status" value="1"/>
</dbReference>
<organism evidence="3 4">
    <name type="scientific">Mycolicibacterium murale</name>
    <dbReference type="NCBI Taxonomy" id="182220"/>
    <lineage>
        <taxon>Bacteria</taxon>
        <taxon>Bacillati</taxon>
        <taxon>Actinomycetota</taxon>
        <taxon>Actinomycetes</taxon>
        <taxon>Mycobacteriales</taxon>
        <taxon>Mycobacteriaceae</taxon>
        <taxon>Mycolicibacterium</taxon>
    </lineage>
</organism>